<name>B1XXR5_LEPCP</name>
<protein>
    <recommendedName>
        <fullName evidence="4">PEP-CTERM system associated protein</fullName>
    </recommendedName>
</protein>
<sequence length="651" mass="70320" precursor="true">MRRPGLRRDLAVAVALLVRATAADAAAYAPGLPDAGGADPARAADGAGAGHGATNGNGGGGNGIRWTLAPVHLAGSVSLDVRALKLEDGRRTNQTLVYNDIEFASHVWEPWFIQLRGGLGALAAHDVSRDAGSRFAATSNSTALTGRFAMSVFPISRFPFELQAEVSDSRVSGDTLGTDYRLHRVTLNQAWRPEFGNDSYNVNFEHSRLRTSDGAEDTVDSLRGSALRQFSDHTFELGAHLSVNERSDTDDRSRLATLSARHGFQPAGSLHVDTLATWNQIQLRSGAGGTAQRFGSDTDIRQISSFGTWRPRDGEPLFSAASPFYLTGSVRLLDANTEAGSGALLQSQRLRAVNASLGASQELTREWRLAGGLSATQIAPEGGRRSSVNTANAAVTYTPEGLTLGAWSYTPSLGGNVGVSRSSEVGERRTWGGQLAQGVSRTWLAGQTDSLSLNLTQSLGALHDSQSQRWSRALAHSAGLFWQGSNDTGSQSYAGLSVSDSRSLSQERGEFQLVNLQVSRRTELTRHTSWSGNLTAQASRSDNTQLDPFSGLLRESGPGWQRFYSGTLSYENQRLWAVPRLRYTVLLSVNSQQLETRAAGDIDALRERVTESLENRLDYAIGRLELRLSARVARVEGRGVGLIYARAQRRY</sequence>
<gene>
    <name evidence="2" type="ordered locus">Lcho_4132</name>
</gene>
<evidence type="ECO:0000313" key="3">
    <source>
        <dbReference type="Proteomes" id="UP000001693"/>
    </source>
</evidence>
<dbReference type="Proteomes" id="UP000001693">
    <property type="component" value="Chromosome"/>
</dbReference>
<feature type="signal peptide" evidence="1">
    <location>
        <begin position="1"/>
        <end position="25"/>
    </location>
</feature>
<dbReference type="eggNOG" id="ENOG5032RU1">
    <property type="taxonomic scope" value="Bacteria"/>
</dbReference>
<accession>B1XXR5</accession>
<keyword evidence="3" id="KW-1185">Reference proteome</keyword>
<keyword evidence="1" id="KW-0732">Signal</keyword>
<dbReference type="RefSeq" id="WP_012349127.1">
    <property type="nucleotide sequence ID" value="NC_010524.1"/>
</dbReference>
<dbReference type="EMBL" id="CP001013">
    <property type="protein sequence ID" value="ACB36384.1"/>
    <property type="molecule type" value="Genomic_DNA"/>
</dbReference>
<dbReference type="AlphaFoldDB" id="B1XXR5"/>
<feature type="chain" id="PRO_5002772624" description="PEP-CTERM system associated protein" evidence="1">
    <location>
        <begin position="26"/>
        <end position="651"/>
    </location>
</feature>
<dbReference type="HOGENOM" id="CLU_420809_0_0_4"/>
<evidence type="ECO:0000313" key="2">
    <source>
        <dbReference type="EMBL" id="ACB36384.1"/>
    </source>
</evidence>
<dbReference type="STRING" id="395495.Lcho_4132"/>
<reference evidence="2 3" key="1">
    <citation type="submission" date="2008-03" db="EMBL/GenBank/DDBJ databases">
        <title>Complete sequence of Leptothrix cholodnii SP-6.</title>
        <authorList>
            <consortium name="US DOE Joint Genome Institute"/>
            <person name="Copeland A."/>
            <person name="Lucas S."/>
            <person name="Lapidus A."/>
            <person name="Glavina del Rio T."/>
            <person name="Dalin E."/>
            <person name="Tice H."/>
            <person name="Bruce D."/>
            <person name="Goodwin L."/>
            <person name="Pitluck S."/>
            <person name="Chertkov O."/>
            <person name="Brettin T."/>
            <person name="Detter J.C."/>
            <person name="Han C."/>
            <person name="Kuske C.R."/>
            <person name="Schmutz J."/>
            <person name="Larimer F."/>
            <person name="Land M."/>
            <person name="Hauser L."/>
            <person name="Kyrpides N."/>
            <person name="Lykidis A."/>
            <person name="Emerson D."/>
            <person name="Richardson P."/>
        </authorList>
    </citation>
    <scope>NUCLEOTIDE SEQUENCE [LARGE SCALE GENOMIC DNA]</scope>
    <source>
        <strain evidence="3">ATCC 51168 / LMG 8142 / SP-6</strain>
    </source>
</reference>
<evidence type="ECO:0000256" key="1">
    <source>
        <dbReference type="SAM" id="SignalP"/>
    </source>
</evidence>
<dbReference type="KEGG" id="lch:Lcho_4132"/>
<evidence type="ECO:0008006" key="4">
    <source>
        <dbReference type="Google" id="ProtNLM"/>
    </source>
</evidence>
<dbReference type="OrthoDB" id="8772048at2"/>
<proteinExistence type="predicted"/>
<organism evidence="2 3">
    <name type="scientific">Leptothrix cholodnii (strain ATCC 51168 / LMG 8142 / SP-6)</name>
    <name type="common">Leptothrix discophora (strain SP-6)</name>
    <dbReference type="NCBI Taxonomy" id="395495"/>
    <lineage>
        <taxon>Bacteria</taxon>
        <taxon>Pseudomonadati</taxon>
        <taxon>Pseudomonadota</taxon>
        <taxon>Betaproteobacteria</taxon>
        <taxon>Burkholderiales</taxon>
        <taxon>Sphaerotilaceae</taxon>
        <taxon>Leptothrix</taxon>
    </lineage>
</organism>